<dbReference type="EMBL" id="RCMV01000098">
    <property type="protein sequence ID" value="KAG3224901.1"/>
    <property type="molecule type" value="Genomic_DNA"/>
</dbReference>
<reference evidence="1" key="1">
    <citation type="submission" date="2018-10" db="EMBL/GenBank/DDBJ databases">
        <title>Effector identification in a new, highly contiguous assembly of the strawberry crown rot pathogen Phytophthora cactorum.</title>
        <authorList>
            <person name="Armitage A.D."/>
            <person name="Nellist C.F."/>
            <person name="Bates H."/>
            <person name="Vickerstaff R.J."/>
            <person name="Harrison R.J."/>
        </authorList>
    </citation>
    <scope>NUCLEOTIDE SEQUENCE</scope>
    <source>
        <strain evidence="1">15-7</strain>
        <strain evidence="2">4032</strain>
        <strain evidence="3">4040</strain>
        <strain evidence="4">P415</strain>
        <strain evidence="5">P421</strain>
    </source>
</reference>
<proteinExistence type="predicted"/>
<evidence type="ECO:0000313" key="5">
    <source>
        <dbReference type="EMBL" id="KAG3224901.1"/>
    </source>
</evidence>
<sequence>MGRNRAQRVMAPGFFGCFARGRGKRRVYWRRACIQSLLQTPLDSSLERVGENKRMMRSFFDEVEQRASHVSLPEQVDAV</sequence>
<dbReference type="EMBL" id="RCMI01000120">
    <property type="protein sequence ID" value="KAG2932723.1"/>
    <property type="molecule type" value="Genomic_DNA"/>
</dbReference>
<name>A0A8T0ZJB5_9STRA</name>
<dbReference type="AlphaFoldDB" id="A0A8T0ZJB5"/>
<evidence type="ECO:0000313" key="2">
    <source>
        <dbReference type="EMBL" id="KAG2932723.1"/>
    </source>
</evidence>
<dbReference type="EMBL" id="RCMG01000139">
    <property type="protein sequence ID" value="KAG2862011.1"/>
    <property type="molecule type" value="Genomic_DNA"/>
</dbReference>
<dbReference type="Proteomes" id="UP000774804">
    <property type="component" value="Unassembled WGS sequence"/>
</dbReference>
<dbReference type="EMBL" id="RCMK01000124">
    <property type="protein sequence ID" value="KAG2947807.1"/>
    <property type="molecule type" value="Genomic_DNA"/>
</dbReference>
<comment type="caution">
    <text evidence="1">The sequence shown here is derived from an EMBL/GenBank/DDBJ whole genome shotgun (WGS) entry which is preliminary data.</text>
</comment>
<organism evidence="1 6">
    <name type="scientific">Phytophthora cactorum</name>
    <dbReference type="NCBI Taxonomy" id="29920"/>
    <lineage>
        <taxon>Eukaryota</taxon>
        <taxon>Sar</taxon>
        <taxon>Stramenopiles</taxon>
        <taxon>Oomycota</taxon>
        <taxon>Peronosporomycetes</taxon>
        <taxon>Peronosporales</taxon>
        <taxon>Peronosporaceae</taxon>
        <taxon>Phytophthora</taxon>
    </lineage>
</organism>
<dbReference type="Proteomes" id="UP000735874">
    <property type="component" value="Unassembled WGS sequence"/>
</dbReference>
<evidence type="ECO:0000313" key="6">
    <source>
        <dbReference type="Proteomes" id="UP000735874"/>
    </source>
</evidence>
<accession>A0A8T0ZJB5</accession>
<evidence type="ECO:0000313" key="4">
    <source>
        <dbReference type="EMBL" id="KAG2991215.1"/>
    </source>
</evidence>
<evidence type="ECO:0000313" key="3">
    <source>
        <dbReference type="EMBL" id="KAG2947807.1"/>
    </source>
</evidence>
<dbReference type="Proteomes" id="UP000697107">
    <property type="component" value="Unassembled WGS sequence"/>
</dbReference>
<dbReference type="Proteomes" id="UP000736787">
    <property type="component" value="Unassembled WGS sequence"/>
</dbReference>
<evidence type="ECO:0000313" key="1">
    <source>
        <dbReference type="EMBL" id="KAG2862011.1"/>
    </source>
</evidence>
<dbReference type="EMBL" id="RCML01000105">
    <property type="protein sequence ID" value="KAG2991215.1"/>
    <property type="molecule type" value="Genomic_DNA"/>
</dbReference>
<gene>
    <name evidence="1" type="ORF">PC113_g6676</name>
    <name evidence="2" type="ORF">PC115_g5693</name>
    <name evidence="3" type="ORF">PC117_g6502</name>
    <name evidence="4" type="ORF">PC118_g5199</name>
    <name evidence="5" type="ORF">PC129_g4439</name>
</gene>
<dbReference type="Proteomes" id="UP000760860">
    <property type="component" value="Unassembled WGS sequence"/>
</dbReference>
<protein>
    <submittedName>
        <fullName evidence="1">Uncharacterized protein</fullName>
    </submittedName>
</protein>